<dbReference type="Pfam" id="PF08378">
    <property type="entry name" value="NERD"/>
    <property type="match status" value="1"/>
</dbReference>
<proteinExistence type="predicted"/>
<gene>
    <name evidence="3" type="ORF">C0630_00665</name>
</gene>
<evidence type="ECO:0000259" key="2">
    <source>
        <dbReference type="PROSITE" id="PS50965"/>
    </source>
</evidence>
<reference evidence="3 4" key="1">
    <citation type="submission" date="2017-11" db="EMBL/GenBank/DDBJ databases">
        <title>Genome-resolved metagenomics identifies genetic mobility, metabolic interactions, and unexpected diversity in perchlorate-reducing communities.</title>
        <authorList>
            <person name="Barnum T.P."/>
            <person name="Figueroa I.A."/>
            <person name="Carlstrom C.I."/>
            <person name="Lucas L.N."/>
            <person name="Engelbrektson A.L."/>
            <person name="Coates J.D."/>
        </authorList>
    </citation>
    <scope>NUCLEOTIDE SEQUENCE [LARGE SCALE GENOMIC DNA]</scope>
    <source>
        <strain evidence="3">BM301</strain>
    </source>
</reference>
<name>A0A2N6D188_9GAMM</name>
<feature type="transmembrane region" description="Helical" evidence="1">
    <location>
        <begin position="12"/>
        <end position="32"/>
    </location>
</feature>
<feature type="domain" description="NERD" evidence="2">
    <location>
        <begin position="41"/>
        <end position="158"/>
    </location>
</feature>
<dbReference type="EMBL" id="PKUN01000001">
    <property type="protein sequence ID" value="PLX63453.1"/>
    <property type="molecule type" value="Genomic_DNA"/>
</dbReference>
<accession>A0A2N6D188</accession>
<keyword evidence="1" id="KW-1133">Transmembrane helix</keyword>
<organism evidence="3 4">
    <name type="scientific">Sedimenticola selenatireducens</name>
    <dbReference type="NCBI Taxonomy" id="191960"/>
    <lineage>
        <taxon>Bacteria</taxon>
        <taxon>Pseudomonadati</taxon>
        <taxon>Pseudomonadota</taxon>
        <taxon>Gammaproteobacteria</taxon>
        <taxon>Chromatiales</taxon>
        <taxon>Sedimenticolaceae</taxon>
        <taxon>Sedimenticola</taxon>
    </lineage>
</organism>
<dbReference type="RefSeq" id="WP_273437232.1">
    <property type="nucleotide sequence ID" value="NZ_PKUN01000001.1"/>
</dbReference>
<dbReference type="AlphaFoldDB" id="A0A2N6D188"/>
<protein>
    <recommendedName>
        <fullName evidence="2">NERD domain-containing protein</fullName>
    </recommendedName>
</protein>
<evidence type="ECO:0000313" key="4">
    <source>
        <dbReference type="Proteomes" id="UP000235015"/>
    </source>
</evidence>
<sequence>MPTEIQLTDEVNIIIVMLVGIAVFISFGIGFAKGKKRKHKEENQGEAQVRRILTEYCRKYTAHALNNVTLQYGDGTTQIDHILISQNGILVIETKHYTGWIFANENQKQWTQVVFKVKSKFLNPIFQNLKHVRATQQLLDFLPKGEIISLVVFTGDAEFKTEVLDGVIHVNQLLSFIDAMMLGSISENRVQFSVGRLECKRLELTGKTDIEHHAYLNQKFGETDDYPI</sequence>
<dbReference type="Proteomes" id="UP000235015">
    <property type="component" value="Unassembled WGS sequence"/>
</dbReference>
<dbReference type="PROSITE" id="PS50965">
    <property type="entry name" value="NERD"/>
    <property type="match status" value="1"/>
</dbReference>
<evidence type="ECO:0000256" key="1">
    <source>
        <dbReference type="SAM" id="Phobius"/>
    </source>
</evidence>
<keyword evidence="1" id="KW-0812">Transmembrane</keyword>
<dbReference type="InterPro" id="IPR011528">
    <property type="entry name" value="NERD"/>
</dbReference>
<evidence type="ECO:0000313" key="3">
    <source>
        <dbReference type="EMBL" id="PLX63453.1"/>
    </source>
</evidence>
<comment type="caution">
    <text evidence="3">The sequence shown here is derived from an EMBL/GenBank/DDBJ whole genome shotgun (WGS) entry which is preliminary data.</text>
</comment>
<keyword evidence="1" id="KW-0472">Membrane</keyword>